<reference evidence="3 4" key="1">
    <citation type="submission" date="2017-05" db="EMBL/GenBank/DDBJ databases">
        <title>Genomic insights into alkan degradation activity of Oleiphilus messinensis.</title>
        <authorList>
            <person name="Kozyavkin S.A."/>
            <person name="Slesarev A.I."/>
            <person name="Golyshin P.N."/>
            <person name="Korzhenkov A."/>
            <person name="Golyshina O.N."/>
            <person name="Toshchakov S.V."/>
        </authorList>
    </citation>
    <scope>NUCLEOTIDE SEQUENCE [LARGE SCALE GENOMIC DNA]</scope>
    <source>
        <strain evidence="3 4">ME102</strain>
    </source>
</reference>
<proteinExistence type="predicted"/>
<evidence type="ECO:0000259" key="2">
    <source>
        <dbReference type="Pfam" id="PF05901"/>
    </source>
</evidence>
<gene>
    <name evidence="3" type="ORF">OLMES_3157</name>
</gene>
<protein>
    <recommendedName>
        <fullName evidence="2">Excalibur calcium-binding domain-containing protein</fullName>
    </recommendedName>
</protein>
<evidence type="ECO:0000313" key="3">
    <source>
        <dbReference type="EMBL" id="ARU57199.1"/>
    </source>
</evidence>
<name>A0A1Y0IAL0_9GAMM</name>
<feature type="region of interest" description="Disordered" evidence="1">
    <location>
        <begin position="17"/>
        <end position="42"/>
    </location>
</feature>
<dbReference type="Pfam" id="PF05901">
    <property type="entry name" value="Excalibur"/>
    <property type="match status" value="1"/>
</dbReference>
<evidence type="ECO:0000256" key="1">
    <source>
        <dbReference type="SAM" id="MobiDB-lite"/>
    </source>
</evidence>
<dbReference type="InterPro" id="IPR008613">
    <property type="entry name" value="Excalibur_Ca-bd_domain"/>
</dbReference>
<keyword evidence="4" id="KW-1185">Reference proteome</keyword>
<evidence type="ECO:0000313" key="4">
    <source>
        <dbReference type="Proteomes" id="UP000196027"/>
    </source>
</evidence>
<accession>A0A1Y0IAL0</accession>
<dbReference type="EMBL" id="CP021425">
    <property type="protein sequence ID" value="ARU57199.1"/>
    <property type="molecule type" value="Genomic_DNA"/>
</dbReference>
<sequence length="253" mass="27976">MQPEWISFTAHYALSDNSTERSDIPNSNTSMSNKDQMPIKSESSNSTVSVLIATPKLLGLEHSYYESVDLPSNKLNMYEDFERNVWTSVSAYIHSCSAEVEDLRVMMRVTYDENAPSIPSQMSVLMYSNDILDRVTVLNIEHKRNSNTSDIGRSVSSLSQAGWVWGDNSAPSSNDIRPVCSLPSEWNFTARNHLTLSSSNNSLSCRSDTVSCGSKTTCGQMANCEEAKNYFEQCGLTSLDGDSDGIPCDNLCI</sequence>
<dbReference type="Proteomes" id="UP000196027">
    <property type="component" value="Chromosome"/>
</dbReference>
<feature type="domain" description="Excalibur calcium-binding" evidence="2">
    <location>
        <begin position="216"/>
        <end position="248"/>
    </location>
</feature>
<feature type="compositionally biased region" description="Polar residues" evidence="1">
    <location>
        <begin position="24"/>
        <end position="42"/>
    </location>
</feature>
<dbReference type="KEGG" id="ome:OLMES_3157"/>
<dbReference type="AlphaFoldDB" id="A0A1Y0IAL0"/>
<organism evidence="3 4">
    <name type="scientific">Oleiphilus messinensis</name>
    <dbReference type="NCBI Taxonomy" id="141451"/>
    <lineage>
        <taxon>Bacteria</taxon>
        <taxon>Pseudomonadati</taxon>
        <taxon>Pseudomonadota</taxon>
        <taxon>Gammaproteobacteria</taxon>
        <taxon>Oceanospirillales</taxon>
        <taxon>Oleiphilaceae</taxon>
        <taxon>Oleiphilus</taxon>
    </lineage>
</organism>